<dbReference type="Gene3D" id="1.10.238.10">
    <property type="entry name" value="EF-hand"/>
    <property type="match status" value="2"/>
</dbReference>
<keyword evidence="5" id="KW-1185">Reference proteome</keyword>
<name>A0A1X6PGV4_PORUM</name>
<dbReference type="CDD" id="cd00051">
    <property type="entry name" value="EFh"/>
    <property type="match status" value="1"/>
</dbReference>
<dbReference type="InterPro" id="IPR011992">
    <property type="entry name" value="EF-hand-dom_pair"/>
</dbReference>
<dbReference type="SUPFAM" id="SSF47473">
    <property type="entry name" value="EF-hand"/>
    <property type="match status" value="1"/>
</dbReference>
<evidence type="ECO:0000256" key="2">
    <source>
        <dbReference type="ARBA" id="ARBA00022837"/>
    </source>
</evidence>
<dbReference type="InterPro" id="IPR018247">
    <property type="entry name" value="EF_Hand_1_Ca_BS"/>
</dbReference>
<evidence type="ECO:0000313" key="5">
    <source>
        <dbReference type="Proteomes" id="UP000218209"/>
    </source>
</evidence>
<dbReference type="Pfam" id="PF13499">
    <property type="entry name" value="EF-hand_7"/>
    <property type="match status" value="1"/>
</dbReference>
<dbReference type="PANTHER" id="PTHR23048:SF0">
    <property type="entry name" value="CALMODULIN LIKE 3"/>
    <property type="match status" value="1"/>
</dbReference>
<sequence length="150" mass="15444">MPLSDEEMTNLKEAFKLFETPAGSGSMPVSALGTLLRALGYHPTQAAIATAAREADADGDGALLLAEVVAAVTATAASATGRLTTADLRAAFRVFDKDGSGSLSADELRGVLTTMGEKMSDAEVDEMLAEADVDGDGKINYAEFAAKLLS</sequence>
<reference evidence="4 5" key="1">
    <citation type="submission" date="2017-03" db="EMBL/GenBank/DDBJ databases">
        <title>WGS assembly of Porphyra umbilicalis.</title>
        <authorList>
            <person name="Brawley S.H."/>
            <person name="Blouin N.A."/>
            <person name="Ficko-Blean E."/>
            <person name="Wheeler G.L."/>
            <person name="Lohr M."/>
            <person name="Goodson H.V."/>
            <person name="Jenkins J.W."/>
            <person name="Blaby-Haas C.E."/>
            <person name="Helliwell K.E."/>
            <person name="Chan C."/>
            <person name="Marriage T."/>
            <person name="Bhattacharya D."/>
            <person name="Klein A.S."/>
            <person name="Badis Y."/>
            <person name="Brodie J."/>
            <person name="Cao Y."/>
            <person name="Collen J."/>
            <person name="Dittami S.M."/>
            <person name="Gachon C.M."/>
            <person name="Green B.R."/>
            <person name="Karpowicz S."/>
            <person name="Kim J.W."/>
            <person name="Kudahl U."/>
            <person name="Lin S."/>
            <person name="Michel G."/>
            <person name="Mittag M."/>
            <person name="Olson B.J."/>
            <person name="Pangilinan J."/>
            <person name="Peng Y."/>
            <person name="Qiu H."/>
            <person name="Shu S."/>
            <person name="Singer J.T."/>
            <person name="Smith A.G."/>
            <person name="Sprecher B.N."/>
            <person name="Wagner V."/>
            <person name="Wang W."/>
            <person name="Wang Z.-Y."/>
            <person name="Yan J."/>
            <person name="Yarish C."/>
            <person name="Zoeuner-Riek S."/>
            <person name="Zhuang Y."/>
            <person name="Zou Y."/>
            <person name="Lindquist E.A."/>
            <person name="Grimwood J."/>
            <person name="Barry K."/>
            <person name="Rokhsar D.S."/>
            <person name="Schmutz J."/>
            <person name="Stiller J.W."/>
            <person name="Grossman A.R."/>
            <person name="Prochnik S.E."/>
        </authorList>
    </citation>
    <scope>NUCLEOTIDE SEQUENCE [LARGE SCALE GENOMIC DNA]</scope>
    <source>
        <strain evidence="4">4086291</strain>
    </source>
</reference>
<dbReference type="PANTHER" id="PTHR23048">
    <property type="entry name" value="MYOSIN LIGHT CHAIN 1, 3"/>
    <property type="match status" value="1"/>
</dbReference>
<dbReference type="Proteomes" id="UP000218209">
    <property type="component" value="Unassembled WGS sequence"/>
</dbReference>
<dbReference type="PROSITE" id="PS00018">
    <property type="entry name" value="EF_HAND_1"/>
    <property type="match status" value="2"/>
</dbReference>
<protein>
    <recommendedName>
        <fullName evidence="3">EF-hand domain-containing protein</fullName>
    </recommendedName>
</protein>
<gene>
    <name evidence="4" type="ORF">BU14_0060s0052</name>
</gene>
<dbReference type="AlphaFoldDB" id="A0A1X6PGV4"/>
<keyword evidence="1" id="KW-0677">Repeat</keyword>
<dbReference type="SMART" id="SM00054">
    <property type="entry name" value="EFh"/>
    <property type="match status" value="3"/>
</dbReference>
<dbReference type="FunFam" id="1.10.238.10:FF:000001">
    <property type="entry name" value="Calmodulin 1"/>
    <property type="match status" value="1"/>
</dbReference>
<proteinExistence type="predicted"/>
<dbReference type="GO" id="GO:0005509">
    <property type="term" value="F:calcium ion binding"/>
    <property type="evidence" value="ECO:0007669"/>
    <property type="project" value="InterPro"/>
</dbReference>
<dbReference type="PROSITE" id="PS50222">
    <property type="entry name" value="EF_HAND_2"/>
    <property type="match status" value="2"/>
</dbReference>
<dbReference type="OrthoDB" id="26525at2759"/>
<organism evidence="4 5">
    <name type="scientific">Porphyra umbilicalis</name>
    <name type="common">Purple laver</name>
    <name type="synonym">Red alga</name>
    <dbReference type="NCBI Taxonomy" id="2786"/>
    <lineage>
        <taxon>Eukaryota</taxon>
        <taxon>Rhodophyta</taxon>
        <taxon>Bangiophyceae</taxon>
        <taxon>Bangiales</taxon>
        <taxon>Bangiaceae</taxon>
        <taxon>Porphyra</taxon>
    </lineage>
</organism>
<evidence type="ECO:0000256" key="1">
    <source>
        <dbReference type="ARBA" id="ARBA00022737"/>
    </source>
</evidence>
<feature type="domain" description="EF-hand" evidence="3">
    <location>
        <begin position="83"/>
        <end position="118"/>
    </location>
</feature>
<dbReference type="EMBL" id="KV918781">
    <property type="protein sequence ID" value="OSX80087.1"/>
    <property type="molecule type" value="Genomic_DNA"/>
</dbReference>
<dbReference type="GO" id="GO:0016460">
    <property type="term" value="C:myosin II complex"/>
    <property type="evidence" value="ECO:0007669"/>
    <property type="project" value="TreeGrafter"/>
</dbReference>
<evidence type="ECO:0000259" key="3">
    <source>
        <dbReference type="PROSITE" id="PS50222"/>
    </source>
</evidence>
<keyword evidence="2" id="KW-0106">Calcium</keyword>
<dbReference type="InterPro" id="IPR002048">
    <property type="entry name" value="EF_hand_dom"/>
</dbReference>
<evidence type="ECO:0000313" key="4">
    <source>
        <dbReference type="EMBL" id="OSX80087.1"/>
    </source>
</evidence>
<dbReference type="InterPro" id="IPR050230">
    <property type="entry name" value="CALM/Myosin/TropC-like"/>
</dbReference>
<feature type="domain" description="EF-hand" evidence="3">
    <location>
        <begin position="119"/>
        <end position="150"/>
    </location>
</feature>
<accession>A0A1X6PGV4</accession>